<dbReference type="InterPro" id="IPR001498">
    <property type="entry name" value="Impact_N"/>
</dbReference>
<gene>
    <name evidence="5" type="ORF">HMPREF9156_00654</name>
</gene>
<comment type="caution">
    <text evidence="5">The sequence shown here is derived from an EMBL/GenBank/DDBJ whole genome shotgun (WGS) entry which is preliminary data.</text>
</comment>
<dbReference type="InterPro" id="IPR035647">
    <property type="entry name" value="EFG_III/V"/>
</dbReference>
<evidence type="ECO:0000259" key="4">
    <source>
        <dbReference type="Pfam" id="PF09186"/>
    </source>
</evidence>
<dbReference type="InterPro" id="IPR036956">
    <property type="entry name" value="Impact_N_sf"/>
</dbReference>
<feature type="region of interest" description="Disordered" evidence="2">
    <location>
        <begin position="213"/>
        <end position="233"/>
    </location>
</feature>
<dbReference type="InterPro" id="IPR015269">
    <property type="entry name" value="UPF0029_Impact_C"/>
</dbReference>
<dbReference type="HOGENOM" id="CLU_083552_1_1_11"/>
<dbReference type="Gene3D" id="3.30.230.30">
    <property type="entry name" value="Impact, N-terminal domain"/>
    <property type="match status" value="1"/>
</dbReference>
<evidence type="ECO:0000259" key="3">
    <source>
        <dbReference type="Pfam" id="PF01205"/>
    </source>
</evidence>
<dbReference type="eggNOG" id="COG1739">
    <property type="taxonomic scope" value="Bacteria"/>
</dbReference>
<dbReference type="InterPro" id="IPR023582">
    <property type="entry name" value="Impact"/>
</dbReference>
<dbReference type="GO" id="GO:0006446">
    <property type="term" value="P:regulation of translational initiation"/>
    <property type="evidence" value="ECO:0007669"/>
    <property type="project" value="TreeGrafter"/>
</dbReference>
<dbReference type="SUPFAM" id="SSF54980">
    <property type="entry name" value="EF-G C-terminal domain-like"/>
    <property type="match status" value="1"/>
</dbReference>
<accession>J0D5F5</accession>
<dbReference type="AlphaFoldDB" id="J0D5F5"/>
<feature type="domain" description="UPF0029" evidence="4">
    <location>
        <begin position="142"/>
        <end position="192"/>
    </location>
</feature>
<evidence type="ECO:0000313" key="5">
    <source>
        <dbReference type="EMBL" id="EJD65210.1"/>
    </source>
</evidence>
<evidence type="ECO:0008006" key="7">
    <source>
        <dbReference type="Google" id="ProtNLM"/>
    </source>
</evidence>
<comment type="similarity">
    <text evidence="1">Belongs to the IMPACT family.</text>
</comment>
<dbReference type="PANTHER" id="PTHR16301">
    <property type="entry name" value="IMPACT-RELATED"/>
    <property type="match status" value="1"/>
</dbReference>
<name>J0D5F5_9BIFI</name>
<evidence type="ECO:0000256" key="2">
    <source>
        <dbReference type="SAM" id="MobiDB-lite"/>
    </source>
</evidence>
<feature type="domain" description="Impact N-terminal" evidence="3">
    <location>
        <begin position="19"/>
        <end position="125"/>
    </location>
</feature>
<evidence type="ECO:0000313" key="6">
    <source>
        <dbReference type="Proteomes" id="UP000006415"/>
    </source>
</evidence>
<dbReference type="Gene3D" id="3.30.70.240">
    <property type="match status" value="1"/>
</dbReference>
<dbReference type="GO" id="GO:0005737">
    <property type="term" value="C:cytoplasm"/>
    <property type="evidence" value="ECO:0007669"/>
    <property type="project" value="TreeGrafter"/>
</dbReference>
<dbReference type="OrthoDB" id="9813771at2"/>
<evidence type="ECO:0000256" key="1">
    <source>
        <dbReference type="ARBA" id="ARBA00007665"/>
    </source>
</evidence>
<dbReference type="EMBL" id="AGZS01000002">
    <property type="protein sequence ID" value="EJD65210.1"/>
    <property type="molecule type" value="Genomic_DNA"/>
</dbReference>
<sequence>MQTVLNAPEDPARGTYSEKKSEFIGEACHAGSLEEALDFVQSVRSRNPKARHVAYAAVVGDSSQAHERMSDDGEPAGTAGRPVLNVLRQSGLTGCVIAVTRYFGRILLGSGGLIRAYSSAASAAVAGAELAKLVPAAVYGTVIDYPSYSQLKHCITQSGGIVREERFTEKVRMVFAVASDRTEEFSRCIDSAFRHAVTLDTLEESYITVPVKASGKSEPGTSGAGVASITLPA</sequence>
<organism evidence="5 6">
    <name type="scientific">Scardovia wiggsiae F0424</name>
    <dbReference type="NCBI Taxonomy" id="857290"/>
    <lineage>
        <taxon>Bacteria</taxon>
        <taxon>Bacillati</taxon>
        <taxon>Actinomycetota</taxon>
        <taxon>Actinomycetes</taxon>
        <taxon>Bifidobacteriales</taxon>
        <taxon>Bifidobacteriaceae</taxon>
        <taxon>Scardovia</taxon>
    </lineage>
</organism>
<dbReference type="STRING" id="857290.HMPREF9156_00654"/>
<proteinExistence type="inferred from homology"/>
<dbReference type="Pfam" id="PF09186">
    <property type="entry name" value="DUF1949"/>
    <property type="match status" value="1"/>
</dbReference>
<dbReference type="Proteomes" id="UP000006415">
    <property type="component" value="Unassembled WGS sequence"/>
</dbReference>
<dbReference type="PANTHER" id="PTHR16301:SF20">
    <property type="entry name" value="IMPACT FAMILY MEMBER YIGZ"/>
    <property type="match status" value="1"/>
</dbReference>
<reference evidence="5 6" key="1">
    <citation type="submission" date="2012-01" db="EMBL/GenBank/DDBJ databases">
        <title>The Genome Sequence of Scardovia wiggsiae F0424.</title>
        <authorList>
            <consortium name="The Broad Institute Genome Sequencing Platform"/>
            <person name="Earl A."/>
            <person name="Ward D."/>
            <person name="Feldgarden M."/>
            <person name="Gevers D."/>
            <person name="Izard J."/>
            <person name="Ganesan A."/>
            <person name="Baranova O.V."/>
            <person name="Blanton J.M."/>
            <person name="Tanner A.C."/>
            <person name="Mathney J."/>
            <person name="Dewhirst F.E."/>
            <person name="Young S.K."/>
            <person name="Zeng Q."/>
            <person name="Gargeya S."/>
            <person name="Fitzgerald M."/>
            <person name="Haas B."/>
            <person name="Abouelleil A."/>
            <person name="Alvarado L."/>
            <person name="Arachchi H.M."/>
            <person name="Berlin A."/>
            <person name="Chapman S.B."/>
            <person name="Gearin G."/>
            <person name="Goldberg J."/>
            <person name="Griggs A."/>
            <person name="Gujja S."/>
            <person name="Hansen M."/>
            <person name="Heiman D."/>
            <person name="Howarth C."/>
            <person name="Larimer J."/>
            <person name="Lui A."/>
            <person name="MacDonald P.J.P."/>
            <person name="McCowen C."/>
            <person name="Montmayeur A."/>
            <person name="Murphy C."/>
            <person name="Neiman D."/>
            <person name="Pearson M."/>
            <person name="Priest M."/>
            <person name="Roberts A."/>
            <person name="Saif S."/>
            <person name="Shea T."/>
            <person name="Sisk P."/>
            <person name="Stolte C."/>
            <person name="Sykes S."/>
            <person name="Wortman J."/>
            <person name="Nusbaum C."/>
            <person name="Birren B."/>
        </authorList>
    </citation>
    <scope>NUCLEOTIDE SEQUENCE [LARGE SCALE GENOMIC DNA]</scope>
    <source>
        <strain evidence="5 6">F0424</strain>
    </source>
</reference>
<dbReference type="InterPro" id="IPR020568">
    <property type="entry name" value="Ribosomal_Su5_D2-typ_SF"/>
</dbReference>
<protein>
    <recommendedName>
        <fullName evidence="7">Impact N-terminal domain-containing protein</fullName>
    </recommendedName>
</protein>
<dbReference type="Pfam" id="PF01205">
    <property type="entry name" value="Impact_N"/>
    <property type="match status" value="1"/>
</dbReference>
<dbReference type="RefSeq" id="WP_007147719.1">
    <property type="nucleotide sequence ID" value="NZ_AKCI01000001.1"/>
</dbReference>
<dbReference type="SUPFAM" id="SSF54211">
    <property type="entry name" value="Ribosomal protein S5 domain 2-like"/>
    <property type="match status" value="1"/>
</dbReference>
<keyword evidence="6" id="KW-1185">Reference proteome</keyword>